<proteinExistence type="predicted"/>
<reference evidence="5" key="1">
    <citation type="submission" date="2018-06" db="EMBL/GenBank/DDBJ databases">
        <title>Aestuariibacter litoralis strain KCTC 52945T.</title>
        <authorList>
            <person name="Li X."/>
            <person name="Salam N."/>
            <person name="Li J.-L."/>
            <person name="Chen Y.-M."/>
            <person name="Yang Z.-W."/>
            <person name="Zhang L.-Y."/>
            <person name="Han M.-X."/>
            <person name="Xiao M."/>
            <person name="Li W.-J."/>
        </authorList>
    </citation>
    <scope>NUCLEOTIDE SEQUENCE [LARGE SCALE GENOMIC DNA]</scope>
    <source>
        <strain evidence="5">KCTC 52945</strain>
    </source>
</reference>
<dbReference type="PANTHER" id="PTHR43362:SF1">
    <property type="entry name" value="MANNITOL DEHYDROGENASE 2-RELATED"/>
    <property type="match status" value="1"/>
</dbReference>
<dbReference type="AlphaFoldDB" id="A0A2W2AJ96"/>
<dbReference type="RefSeq" id="WP_111199719.1">
    <property type="nucleotide sequence ID" value="NZ_QKVK01000009.1"/>
</dbReference>
<evidence type="ECO:0000259" key="3">
    <source>
        <dbReference type="Pfam" id="PF08125"/>
    </source>
</evidence>
<feature type="domain" description="Mannitol dehydrogenase C-terminal" evidence="3">
    <location>
        <begin position="285"/>
        <end position="474"/>
    </location>
</feature>
<evidence type="ECO:0000313" key="5">
    <source>
        <dbReference type="Proteomes" id="UP000248795"/>
    </source>
</evidence>
<evidence type="ECO:0000313" key="4">
    <source>
        <dbReference type="EMBL" id="PZF75525.1"/>
    </source>
</evidence>
<gene>
    <name evidence="4" type="ORF">DK847_16910</name>
</gene>
<name>A0A2W2AJ96_9HYPH</name>
<accession>A0A2W2AJ96</accession>
<evidence type="ECO:0000256" key="1">
    <source>
        <dbReference type="ARBA" id="ARBA00023002"/>
    </source>
</evidence>
<evidence type="ECO:0000259" key="2">
    <source>
        <dbReference type="Pfam" id="PF01232"/>
    </source>
</evidence>
<dbReference type="InterPro" id="IPR013131">
    <property type="entry name" value="Mannitol_DH_N"/>
</dbReference>
<dbReference type="Gene3D" id="3.40.50.720">
    <property type="entry name" value="NAD(P)-binding Rossmann-like Domain"/>
    <property type="match status" value="1"/>
</dbReference>
<organism evidence="4 5">
    <name type="scientific">Aestuariivirga litoralis</name>
    <dbReference type="NCBI Taxonomy" id="2650924"/>
    <lineage>
        <taxon>Bacteria</taxon>
        <taxon>Pseudomonadati</taxon>
        <taxon>Pseudomonadota</taxon>
        <taxon>Alphaproteobacteria</taxon>
        <taxon>Hyphomicrobiales</taxon>
        <taxon>Aestuariivirgaceae</taxon>
        <taxon>Aestuariivirga</taxon>
    </lineage>
</organism>
<dbReference type="PRINTS" id="PR00084">
    <property type="entry name" value="MTLDHDRGNASE"/>
</dbReference>
<dbReference type="InterPro" id="IPR050988">
    <property type="entry name" value="Mannitol_DH/Oxidoreductase"/>
</dbReference>
<dbReference type="Gene3D" id="1.10.1040.10">
    <property type="entry name" value="N-(1-d-carboxylethyl)-l-norvaline Dehydrogenase, domain 2"/>
    <property type="match status" value="1"/>
</dbReference>
<dbReference type="SUPFAM" id="SSF48179">
    <property type="entry name" value="6-phosphogluconate dehydrogenase C-terminal domain-like"/>
    <property type="match status" value="1"/>
</dbReference>
<sequence>MTKLNRANLPSLKGVAVPNYRASDLKPGILHFGLGNFHRAHQAVYLDALFNMGKSRDWGIIGTGVRPADRDMHDALKPQDWLTTVVEQEASVSRARVTGAMLGMIPPEDRAAIVRQLADPAIRIVSITVTEGGYFIDPATGQFNPEFEEIAVDGRNPDDPRTVFGLIALGLRKRRAAGTRPFTVMSCDNIPHNGVVARNAVAGVARLWDRGLADWIAATAAFPNGMVDRITPATTDRERKLCAQDFGIEDNWPVYCEEFIQWVLEDNFCNGRPELEAAGVQFVPDVTPFEFMKIRILNGGHAAIAYPASLLDVHFVHDAMNHPLVGAFFAKIEREEIMPTVPPVPGVVLDDYYHLIHRRFSNPKIGDTIPRLAFDGSNRQPKFIVPVARDRLKAGGSIDSLAFESALWCRHCFGKTETGKDITAGDPIWPRLTELAAKAKSDPLAWLSMEDVYGDVGQSAIFRKAFARSLTDIWSKGTAQALADFVGA</sequence>
<dbReference type="InterPro" id="IPR000669">
    <property type="entry name" value="Mannitol_DH"/>
</dbReference>
<dbReference type="Proteomes" id="UP000248795">
    <property type="component" value="Unassembled WGS sequence"/>
</dbReference>
<keyword evidence="5" id="KW-1185">Reference proteome</keyword>
<dbReference type="InterPro" id="IPR013118">
    <property type="entry name" value="Mannitol_DH_C"/>
</dbReference>
<dbReference type="PANTHER" id="PTHR43362">
    <property type="entry name" value="MANNITOL DEHYDROGENASE DSF1-RELATED"/>
    <property type="match status" value="1"/>
</dbReference>
<dbReference type="InterPro" id="IPR036291">
    <property type="entry name" value="NAD(P)-bd_dom_sf"/>
</dbReference>
<protein>
    <submittedName>
        <fullName evidence="4">Mannitol dehydrogenase family protein</fullName>
    </submittedName>
</protein>
<dbReference type="GO" id="GO:0016616">
    <property type="term" value="F:oxidoreductase activity, acting on the CH-OH group of donors, NAD or NADP as acceptor"/>
    <property type="evidence" value="ECO:0007669"/>
    <property type="project" value="TreeGrafter"/>
</dbReference>
<keyword evidence="1" id="KW-0560">Oxidoreductase</keyword>
<dbReference type="Pfam" id="PF08125">
    <property type="entry name" value="Mannitol_dh_C"/>
    <property type="match status" value="1"/>
</dbReference>
<dbReference type="SUPFAM" id="SSF51735">
    <property type="entry name" value="NAD(P)-binding Rossmann-fold domains"/>
    <property type="match status" value="1"/>
</dbReference>
<dbReference type="Pfam" id="PF01232">
    <property type="entry name" value="Mannitol_dh"/>
    <property type="match status" value="1"/>
</dbReference>
<dbReference type="InterPro" id="IPR008927">
    <property type="entry name" value="6-PGluconate_DH-like_C_sf"/>
</dbReference>
<dbReference type="InterPro" id="IPR013328">
    <property type="entry name" value="6PGD_dom2"/>
</dbReference>
<feature type="domain" description="Mannitol dehydrogenase N-terminal" evidence="2">
    <location>
        <begin position="28"/>
        <end position="276"/>
    </location>
</feature>
<dbReference type="EMBL" id="QKVK01000009">
    <property type="protein sequence ID" value="PZF75525.1"/>
    <property type="molecule type" value="Genomic_DNA"/>
</dbReference>
<comment type="caution">
    <text evidence="4">The sequence shown here is derived from an EMBL/GenBank/DDBJ whole genome shotgun (WGS) entry which is preliminary data.</text>
</comment>